<proteinExistence type="inferred from homology"/>
<dbReference type="CDD" id="cd11642">
    <property type="entry name" value="SUMT"/>
    <property type="match status" value="1"/>
</dbReference>
<dbReference type="FunFam" id="3.30.950.10:FF:000001">
    <property type="entry name" value="Siroheme synthase"/>
    <property type="match status" value="1"/>
</dbReference>
<evidence type="ECO:0000256" key="4">
    <source>
        <dbReference type="ARBA" id="ARBA00022691"/>
    </source>
</evidence>
<dbReference type="SUPFAM" id="SSF53790">
    <property type="entry name" value="Tetrapyrrole methylase"/>
    <property type="match status" value="1"/>
</dbReference>
<dbReference type="Pfam" id="PF00590">
    <property type="entry name" value="TP_methylase"/>
    <property type="match status" value="1"/>
</dbReference>
<dbReference type="GO" id="GO:0004851">
    <property type="term" value="F:uroporphyrin-III C-methyltransferase activity"/>
    <property type="evidence" value="ECO:0007669"/>
    <property type="project" value="UniProtKB-EC"/>
</dbReference>
<dbReference type="InterPro" id="IPR006366">
    <property type="entry name" value="CobA/CysG_C"/>
</dbReference>
<gene>
    <name evidence="9" type="primary">cysG_2</name>
    <name evidence="9" type="ORF">ERS852580_03138</name>
</gene>
<dbReference type="InterPro" id="IPR003754">
    <property type="entry name" value="4pyrrol_synth_uPrphyn_synth"/>
</dbReference>
<dbReference type="Pfam" id="PF02602">
    <property type="entry name" value="HEM4"/>
    <property type="match status" value="2"/>
</dbReference>
<sequence length="521" mass="56977">MRENTGKVVLVGAGPGDTGLLTLKGEKYIKQADCLVYDRLSSPEFLSMAKAGCELIYVGKENHKHVMKQDAINELLYEKSKYHELVVRLKGGDPYVFGRGGEEALYLVDRNVEVEVVPGVSSSVAALAAAGIPITHRGIAKGFQVITAHSRKDEETDIDYSLLTDETITCVFLMGLAHVKSIVAGLMKAGRRADTPAAVISNGTLAAQRKCIGTLADIGEKIEEAKLTSPAIIVVGDVVSLNDRLDFFEKRPLFGRKITVPYIKTNELIAKLQQLGADVTPVKTGIINPIIIPEFADKVRSADWIVFTSKNGVRSFFYNLELTGADIRLIANARFAVVGKATEKELARHHIKADIIPAEQTGKGLADAMKLCMPYAYGKSDEDTFDLGKNSTLDLSNDNISDKMCKVCIFSAKEASPDLEAGLKEICELEKIDAYVNEQAYESIPESIGNMVSEAVFTSASNVERFFHMLPENAYVETAYSIGEKTTAALEQHNVREIVQADDSSYEALVDKISYKDAFKD</sequence>
<dbReference type="AlphaFoldDB" id="A0A173VMV6"/>
<dbReference type="PANTHER" id="PTHR45790">
    <property type="entry name" value="SIROHEME SYNTHASE-RELATED"/>
    <property type="match status" value="1"/>
</dbReference>
<accession>A0A173VMV6</accession>
<dbReference type="EMBL" id="CYXM01000020">
    <property type="protein sequence ID" value="CUN27288.1"/>
    <property type="molecule type" value="Genomic_DNA"/>
</dbReference>
<dbReference type="OrthoDB" id="9815856at2"/>
<keyword evidence="5" id="KW-0627">Porphyrin biosynthesis</keyword>
<dbReference type="InterPro" id="IPR050161">
    <property type="entry name" value="Siro_Cobalamin_biosynth"/>
</dbReference>
<keyword evidence="3 6" id="KW-0808">Transferase</keyword>
<dbReference type="PROSITE" id="PS00839">
    <property type="entry name" value="SUMT_1"/>
    <property type="match status" value="1"/>
</dbReference>
<evidence type="ECO:0000313" key="9">
    <source>
        <dbReference type="EMBL" id="CUN27288.1"/>
    </source>
</evidence>
<evidence type="ECO:0000256" key="1">
    <source>
        <dbReference type="ARBA" id="ARBA00012162"/>
    </source>
</evidence>
<dbReference type="InterPro" id="IPR036108">
    <property type="entry name" value="4pyrrol_syn_uPrphyn_synt_sf"/>
</dbReference>
<dbReference type="CDD" id="cd06578">
    <property type="entry name" value="HemD"/>
    <property type="match status" value="1"/>
</dbReference>
<dbReference type="NCBIfam" id="NF004790">
    <property type="entry name" value="PRK06136.1"/>
    <property type="match status" value="1"/>
</dbReference>
<dbReference type="GO" id="GO:0004852">
    <property type="term" value="F:uroporphyrinogen-III synthase activity"/>
    <property type="evidence" value="ECO:0007669"/>
    <property type="project" value="InterPro"/>
</dbReference>
<dbReference type="Gene3D" id="3.40.50.10090">
    <property type="match status" value="2"/>
</dbReference>
<dbReference type="PANTHER" id="PTHR45790:SF3">
    <property type="entry name" value="S-ADENOSYL-L-METHIONINE-DEPENDENT UROPORPHYRINOGEN III METHYLTRANSFERASE, CHLOROPLASTIC"/>
    <property type="match status" value="1"/>
</dbReference>
<keyword evidence="2 6" id="KW-0489">Methyltransferase</keyword>
<dbReference type="Gene3D" id="3.40.1010.10">
    <property type="entry name" value="Cobalt-precorrin-4 Transmethylase, Domain 1"/>
    <property type="match status" value="1"/>
</dbReference>
<protein>
    <recommendedName>
        <fullName evidence="1">uroporphyrinogen-III C-methyltransferase</fullName>
        <ecNumber evidence="1">2.1.1.107</ecNumber>
    </recommendedName>
</protein>
<evidence type="ECO:0000256" key="2">
    <source>
        <dbReference type="ARBA" id="ARBA00022603"/>
    </source>
</evidence>
<dbReference type="Proteomes" id="UP000095673">
    <property type="component" value="Unassembled WGS sequence"/>
</dbReference>
<feature type="domain" description="Tetrapyrrole biosynthesis uroporphyrinogen III synthase" evidence="8">
    <location>
        <begin position="406"/>
        <end position="510"/>
    </location>
</feature>
<dbReference type="PROSITE" id="PS00840">
    <property type="entry name" value="SUMT_2"/>
    <property type="match status" value="1"/>
</dbReference>
<dbReference type="RefSeq" id="WP_055238678.1">
    <property type="nucleotide sequence ID" value="NZ_CYXM01000020.1"/>
</dbReference>
<dbReference type="InterPro" id="IPR003043">
    <property type="entry name" value="Uropor_MeTrfase_CS"/>
</dbReference>
<dbReference type="NCBIfam" id="TIGR01469">
    <property type="entry name" value="cobA_cysG_Cterm"/>
    <property type="match status" value="1"/>
</dbReference>
<feature type="domain" description="Tetrapyrrole methylase" evidence="7">
    <location>
        <begin position="7"/>
        <end position="218"/>
    </location>
</feature>
<dbReference type="InterPro" id="IPR014777">
    <property type="entry name" value="4pyrrole_Mease_sub1"/>
</dbReference>
<keyword evidence="4" id="KW-0949">S-adenosyl-L-methionine</keyword>
<evidence type="ECO:0000256" key="6">
    <source>
        <dbReference type="RuleBase" id="RU003960"/>
    </source>
</evidence>
<evidence type="ECO:0000256" key="5">
    <source>
        <dbReference type="ARBA" id="ARBA00023244"/>
    </source>
</evidence>
<evidence type="ECO:0000313" key="10">
    <source>
        <dbReference type="Proteomes" id="UP000095673"/>
    </source>
</evidence>
<dbReference type="GO" id="GO:0032259">
    <property type="term" value="P:methylation"/>
    <property type="evidence" value="ECO:0007669"/>
    <property type="project" value="UniProtKB-KW"/>
</dbReference>
<dbReference type="InterPro" id="IPR035996">
    <property type="entry name" value="4pyrrol_Methylase_sf"/>
</dbReference>
<dbReference type="GO" id="GO:0019354">
    <property type="term" value="P:siroheme biosynthetic process"/>
    <property type="evidence" value="ECO:0007669"/>
    <property type="project" value="InterPro"/>
</dbReference>
<evidence type="ECO:0000259" key="7">
    <source>
        <dbReference type="Pfam" id="PF00590"/>
    </source>
</evidence>
<evidence type="ECO:0000256" key="3">
    <source>
        <dbReference type="ARBA" id="ARBA00022679"/>
    </source>
</evidence>
<dbReference type="EC" id="2.1.1.107" evidence="1"/>
<comment type="similarity">
    <text evidence="6">Belongs to the precorrin methyltransferase family.</text>
</comment>
<dbReference type="SUPFAM" id="SSF69618">
    <property type="entry name" value="HemD-like"/>
    <property type="match status" value="1"/>
</dbReference>
<reference evidence="9 10" key="1">
    <citation type="submission" date="2015-09" db="EMBL/GenBank/DDBJ databases">
        <authorList>
            <consortium name="Pathogen Informatics"/>
        </authorList>
    </citation>
    <scope>NUCLEOTIDE SEQUENCE [LARGE SCALE GENOMIC DNA]</scope>
    <source>
        <strain evidence="9 10">2789STDY5834968</strain>
    </source>
</reference>
<dbReference type="Gene3D" id="3.30.950.10">
    <property type="entry name" value="Methyltransferase, Cobalt-precorrin-4 Transmethylase, Domain 2"/>
    <property type="match status" value="1"/>
</dbReference>
<name>A0A173VMV6_9FIRM</name>
<dbReference type="InterPro" id="IPR000878">
    <property type="entry name" value="4pyrrol_Mease"/>
</dbReference>
<organism evidence="9 10">
    <name type="scientific">Agathobacter rectalis</name>
    <dbReference type="NCBI Taxonomy" id="39491"/>
    <lineage>
        <taxon>Bacteria</taxon>
        <taxon>Bacillati</taxon>
        <taxon>Bacillota</taxon>
        <taxon>Clostridia</taxon>
        <taxon>Lachnospirales</taxon>
        <taxon>Lachnospiraceae</taxon>
        <taxon>Agathobacter</taxon>
    </lineage>
</organism>
<dbReference type="FunFam" id="3.40.1010.10:FF:000001">
    <property type="entry name" value="Siroheme synthase"/>
    <property type="match status" value="1"/>
</dbReference>
<dbReference type="InterPro" id="IPR014776">
    <property type="entry name" value="4pyrrole_Mease_sub2"/>
</dbReference>
<evidence type="ECO:0000259" key="8">
    <source>
        <dbReference type="Pfam" id="PF02602"/>
    </source>
</evidence>
<feature type="domain" description="Tetrapyrrole biosynthesis uroporphyrinogen III synthase" evidence="8">
    <location>
        <begin position="267"/>
        <end position="370"/>
    </location>
</feature>